<comment type="caution">
    <text evidence="2">The sequence shown here is derived from an EMBL/GenBank/DDBJ whole genome shotgun (WGS) entry which is preliminary data.</text>
</comment>
<evidence type="ECO:0000313" key="3">
    <source>
        <dbReference type="Proteomes" id="UP000316775"/>
    </source>
</evidence>
<reference evidence="2 3" key="1">
    <citation type="submission" date="2019-06" db="EMBL/GenBank/DDBJ databases">
        <title>Whole genome shotgun sequence of Flavobacterium flevense NBRC 14960.</title>
        <authorList>
            <person name="Hosoyama A."/>
            <person name="Uohara A."/>
            <person name="Ohji S."/>
            <person name="Ichikawa N."/>
        </authorList>
    </citation>
    <scope>NUCLEOTIDE SEQUENCE [LARGE SCALE GENOMIC DNA]</scope>
    <source>
        <strain evidence="2 3">NBRC 14960</strain>
    </source>
</reference>
<dbReference type="RefSeq" id="WP_073244485.1">
    <property type="nucleotide sequence ID" value="NZ_BJNP01000007.1"/>
</dbReference>
<dbReference type="EMBL" id="BJNP01000007">
    <property type="protein sequence ID" value="GEC71410.1"/>
    <property type="molecule type" value="Genomic_DNA"/>
</dbReference>
<dbReference type="OrthoDB" id="6659578at2"/>
<dbReference type="SUPFAM" id="SSF142433">
    <property type="entry name" value="CinA-like"/>
    <property type="match status" value="1"/>
</dbReference>
<organism evidence="2 3">
    <name type="scientific">Flavobacterium flevense</name>
    <dbReference type="NCBI Taxonomy" id="983"/>
    <lineage>
        <taxon>Bacteria</taxon>
        <taxon>Pseudomonadati</taxon>
        <taxon>Bacteroidota</taxon>
        <taxon>Flavobacteriia</taxon>
        <taxon>Flavobacteriales</taxon>
        <taxon>Flavobacteriaceae</taxon>
        <taxon>Flavobacterium</taxon>
    </lineage>
</organism>
<dbReference type="InterPro" id="IPR036653">
    <property type="entry name" value="CinA-like_C"/>
</dbReference>
<dbReference type="AlphaFoldDB" id="A0A4Y4AWF3"/>
<gene>
    <name evidence="2" type="ORF">FFL01_09490</name>
</gene>
<evidence type="ECO:0000259" key="1">
    <source>
        <dbReference type="Pfam" id="PF02464"/>
    </source>
</evidence>
<evidence type="ECO:0000313" key="2">
    <source>
        <dbReference type="EMBL" id="GEC71410.1"/>
    </source>
</evidence>
<dbReference type="Pfam" id="PF02464">
    <property type="entry name" value="CinA"/>
    <property type="match status" value="1"/>
</dbReference>
<sequence>MISQKVVECSNALVKKNWSIAFVESMSAGKMCYEFSRVPQSGKILIGGMVCYDGEMKEELLAIPHYLLEKFTPESAEVTKAMAQNFCRTVPSDICVAITGLSTSGGSETPEKPVGTIFLHFIFPHKQLAKRYEFKGDAEDIVDQSIDVAASVIIEELDEFDKQNKKNYEEIS</sequence>
<dbReference type="InterPro" id="IPR008136">
    <property type="entry name" value="CinA_C"/>
</dbReference>
<proteinExistence type="predicted"/>
<dbReference type="NCBIfam" id="TIGR00199">
    <property type="entry name" value="PncC_domain"/>
    <property type="match status" value="1"/>
</dbReference>
<dbReference type="STRING" id="983.SAMN05443543_10542"/>
<dbReference type="Gene3D" id="3.90.950.20">
    <property type="entry name" value="CinA-like"/>
    <property type="match status" value="1"/>
</dbReference>
<accession>A0A4Y4AWF3</accession>
<keyword evidence="3" id="KW-1185">Reference proteome</keyword>
<feature type="domain" description="CinA C-terminal" evidence="1">
    <location>
        <begin position="8"/>
        <end position="155"/>
    </location>
</feature>
<dbReference type="Proteomes" id="UP000316775">
    <property type="component" value="Unassembled WGS sequence"/>
</dbReference>
<name>A0A4Y4AWF3_9FLAO</name>
<protein>
    <recommendedName>
        <fullName evidence="1">CinA C-terminal domain-containing protein</fullName>
    </recommendedName>
</protein>